<keyword evidence="2" id="KW-0808">Transferase</keyword>
<dbReference type="Gene3D" id="3.90.1420.10">
    <property type="entry name" value="Rubisco LSMT, substrate-binding domain"/>
    <property type="match status" value="1"/>
</dbReference>
<name>A0A7S0DCC1_MICPS</name>
<evidence type="ECO:0000259" key="4">
    <source>
        <dbReference type="Pfam" id="PF09273"/>
    </source>
</evidence>
<evidence type="ECO:0000256" key="3">
    <source>
        <dbReference type="ARBA" id="ARBA00022691"/>
    </source>
</evidence>
<sequence length="528" mass="57958">MTSSALMSGAAVAGLGCRASKLRPAPSSSRPARHHRYPIIRPRPDATRRALVRASASAVDAQQAEYASWRESKNIKSPNVEVAYFGDVDDEVMRYRGVKATSAINAGDVLVELPRESCLVLMDDAELPFPEFCTNELWAKLTEQNKWAVKVALNLLHERSLGEASPFRTYIDQLPKQFDLLSQWSDDELRLLQYPAVARAAEGQRKEDDAAFELVRKHSPETLKNPAVTKENLVWALNMVRSRVFSGRLSDEAGRKKNLLPKALAAGTAFAAFLTSQTQEGRWLAVFAMLALVVFDKEPEPGEEGGAKLAYVLMPLIDAFNHADLPAKTEFEFSAAAFRLRSPARYAKDGEVFISYGALGNDELLVRYGFVAPNDECANDTYVYQGLGAWLDANHEPIRKAKGADPSRARAIKDARLETYVSQGVFKNDGSADENLEWALRCALATPEEWRKAGGNCDGFKLGGGAPEKRARAALAAACAARLAEMETSVAEDEATLASGDAKDRARVAVQYRLAKKRILSRAAQKYA</sequence>
<dbReference type="EMBL" id="HBEN01014019">
    <property type="protein sequence ID" value="CAD8450466.1"/>
    <property type="molecule type" value="Transcribed_RNA"/>
</dbReference>
<dbReference type="Gene3D" id="3.90.1410.10">
    <property type="entry name" value="set domain protein methyltransferase, domain 1"/>
    <property type="match status" value="1"/>
</dbReference>
<organism evidence="5">
    <name type="scientific">Micromonas pusilla</name>
    <name type="common">Picoplanktonic green alga</name>
    <name type="synonym">Chromulina pusilla</name>
    <dbReference type="NCBI Taxonomy" id="38833"/>
    <lineage>
        <taxon>Eukaryota</taxon>
        <taxon>Viridiplantae</taxon>
        <taxon>Chlorophyta</taxon>
        <taxon>Mamiellophyceae</taxon>
        <taxon>Mamiellales</taxon>
        <taxon>Mamiellaceae</taxon>
        <taxon>Micromonas</taxon>
    </lineage>
</organism>
<evidence type="ECO:0000313" key="5">
    <source>
        <dbReference type="EMBL" id="CAD8450466.1"/>
    </source>
</evidence>
<dbReference type="InterPro" id="IPR046341">
    <property type="entry name" value="SET_dom_sf"/>
</dbReference>
<gene>
    <name evidence="5" type="ORF">MSP1401_LOCUS11676</name>
</gene>
<dbReference type="InterPro" id="IPR050600">
    <property type="entry name" value="SETD3_SETD6_MTase"/>
</dbReference>
<dbReference type="AlphaFoldDB" id="A0A7S0DCC1"/>
<dbReference type="GO" id="GO:0016279">
    <property type="term" value="F:protein-lysine N-methyltransferase activity"/>
    <property type="evidence" value="ECO:0007669"/>
    <property type="project" value="TreeGrafter"/>
</dbReference>
<protein>
    <recommendedName>
        <fullName evidence="4">Rubisco LSMT substrate-binding domain-containing protein</fullName>
    </recommendedName>
</protein>
<dbReference type="Pfam" id="PF09273">
    <property type="entry name" value="Rubis-subs-bind"/>
    <property type="match status" value="1"/>
</dbReference>
<dbReference type="GO" id="GO:0032259">
    <property type="term" value="P:methylation"/>
    <property type="evidence" value="ECO:0007669"/>
    <property type="project" value="UniProtKB-KW"/>
</dbReference>
<evidence type="ECO:0000256" key="2">
    <source>
        <dbReference type="ARBA" id="ARBA00022679"/>
    </source>
</evidence>
<proteinExistence type="predicted"/>
<dbReference type="PANTHER" id="PTHR13271">
    <property type="entry name" value="UNCHARACTERIZED PUTATIVE METHYLTRANSFERASE"/>
    <property type="match status" value="1"/>
</dbReference>
<reference evidence="5" key="1">
    <citation type="submission" date="2021-01" db="EMBL/GenBank/DDBJ databases">
        <authorList>
            <person name="Corre E."/>
            <person name="Pelletier E."/>
            <person name="Niang G."/>
            <person name="Scheremetjew M."/>
            <person name="Finn R."/>
            <person name="Kale V."/>
            <person name="Holt S."/>
            <person name="Cochrane G."/>
            <person name="Meng A."/>
            <person name="Brown T."/>
            <person name="Cohen L."/>
        </authorList>
    </citation>
    <scope>NUCLEOTIDE SEQUENCE</scope>
    <source>
        <strain evidence="5">CCAC1681</strain>
    </source>
</reference>
<feature type="domain" description="Rubisco LSMT substrate-binding" evidence="4">
    <location>
        <begin position="440"/>
        <end position="520"/>
    </location>
</feature>
<dbReference type="PANTHER" id="PTHR13271:SF154">
    <property type="entry name" value="GRIP DOMAIN-CONTAINING PROTEIN"/>
    <property type="match status" value="1"/>
</dbReference>
<dbReference type="SUPFAM" id="SSF81822">
    <property type="entry name" value="RuBisCo LSMT C-terminal, substrate-binding domain"/>
    <property type="match status" value="1"/>
</dbReference>
<evidence type="ECO:0000256" key="1">
    <source>
        <dbReference type="ARBA" id="ARBA00022603"/>
    </source>
</evidence>
<keyword evidence="3" id="KW-0949">S-adenosyl-L-methionine</keyword>
<dbReference type="CDD" id="cd10527">
    <property type="entry name" value="SET_LSMT"/>
    <property type="match status" value="1"/>
</dbReference>
<dbReference type="InterPro" id="IPR015353">
    <property type="entry name" value="Rubisco_LSMT_subst-bd"/>
</dbReference>
<dbReference type="SUPFAM" id="SSF82199">
    <property type="entry name" value="SET domain"/>
    <property type="match status" value="1"/>
</dbReference>
<dbReference type="InterPro" id="IPR036464">
    <property type="entry name" value="Rubisco_LSMT_subst-bd_sf"/>
</dbReference>
<accession>A0A7S0DCC1</accession>
<keyword evidence="1" id="KW-0489">Methyltransferase</keyword>